<keyword evidence="2" id="KW-0808">Transferase</keyword>
<dbReference type="PANTHER" id="PTHR10196">
    <property type="entry name" value="SUGAR KINASE"/>
    <property type="match status" value="1"/>
</dbReference>
<comment type="similarity">
    <text evidence="1">Belongs to the FGGY kinase family.</text>
</comment>
<gene>
    <name evidence="5" type="ORF">ACFFJG_02375</name>
</gene>
<dbReference type="Proteomes" id="UP001589698">
    <property type="component" value="Unassembled WGS sequence"/>
</dbReference>
<evidence type="ECO:0000313" key="5">
    <source>
        <dbReference type="EMBL" id="MFC0221313.1"/>
    </source>
</evidence>
<dbReference type="InterPro" id="IPR043129">
    <property type="entry name" value="ATPase_NBD"/>
</dbReference>
<proteinExistence type="inferred from homology"/>
<dbReference type="SUPFAM" id="SSF53067">
    <property type="entry name" value="Actin-like ATPase domain"/>
    <property type="match status" value="1"/>
</dbReference>
<keyword evidence="6" id="KW-1185">Reference proteome</keyword>
<name>A0ABV6DX64_9ACTN</name>
<accession>A0ABV6DX64</accession>
<evidence type="ECO:0000256" key="3">
    <source>
        <dbReference type="ARBA" id="ARBA00022777"/>
    </source>
</evidence>
<dbReference type="Gene3D" id="3.30.420.40">
    <property type="match status" value="2"/>
</dbReference>
<reference evidence="5 6" key="1">
    <citation type="submission" date="2024-09" db="EMBL/GenBank/DDBJ databases">
        <authorList>
            <person name="Sun Q."/>
            <person name="Mori K."/>
        </authorList>
    </citation>
    <scope>NUCLEOTIDE SEQUENCE [LARGE SCALE GENOMIC DNA]</scope>
    <source>
        <strain evidence="5 6">CCM 8654</strain>
    </source>
</reference>
<evidence type="ECO:0000259" key="4">
    <source>
        <dbReference type="Pfam" id="PF00370"/>
    </source>
</evidence>
<evidence type="ECO:0000256" key="2">
    <source>
        <dbReference type="ARBA" id="ARBA00022679"/>
    </source>
</evidence>
<sequence>MTGADNERPLVLVLDAGRGGVRAAAVAEDSTAEASTHVPVPSEPGDHGWDEQATDALWRATLAAVRGVLDVVGPDRLGAVGVTTDPVATVLWDRETLGSPRRAARAPAVEVLPRVAADEPHTWALLEEGGYAVGDVGSWLVARTTLGTWHLTDPTHAAATGLLGADGAWSAQACLAAGVPTDALPELVPTTGRLATTEARAFHGLTLPVTALVAHGAAGDPSDDTPDDTPDGRLRRVAAAARDGSLG</sequence>
<dbReference type="GO" id="GO:0016301">
    <property type="term" value="F:kinase activity"/>
    <property type="evidence" value="ECO:0007669"/>
    <property type="project" value="UniProtKB-KW"/>
</dbReference>
<feature type="domain" description="Carbohydrate kinase FGGY N-terminal" evidence="4">
    <location>
        <begin position="11"/>
        <end position="96"/>
    </location>
</feature>
<dbReference type="InterPro" id="IPR018484">
    <property type="entry name" value="FGGY_N"/>
</dbReference>
<organism evidence="5 6">
    <name type="scientific">Nocardioides zeicaulis</name>
    <dbReference type="NCBI Taxonomy" id="1776857"/>
    <lineage>
        <taxon>Bacteria</taxon>
        <taxon>Bacillati</taxon>
        <taxon>Actinomycetota</taxon>
        <taxon>Actinomycetes</taxon>
        <taxon>Propionibacteriales</taxon>
        <taxon>Nocardioidaceae</taxon>
        <taxon>Nocardioides</taxon>
    </lineage>
</organism>
<comment type="caution">
    <text evidence="5">The sequence shown here is derived from an EMBL/GenBank/DDBJ whole genome shotgun (WGS) entry which is preliminary data.</text>
</comment>
<evidence type="ECO:0000256" key="1">
    <source>
        <dbReference type="ARBA" id="ARBA00009156"/>
    </source>
</evidence>
<dbReference type="PANTHER" id="PTHR10196:SF69">
    <property type="entry name" value="GLYCEROL KINASE"/>
    <property type="match status" value="1"/>
</dbReference>
<dbReference type="EMBL" id="JBHLXH010000001">
    <property type="protein sequence ID" value="MFC0221313.1"/>
    <property type="molecule type" value="Genomic_DNA"/>
</dbReference>
<dbReference type="RefSeq" id="WP_378517007.1">
    <property type="nucleotide sequence ID" value="NZ_CBCSDI010000054.1"/>
</dbReference>
<evidence type="ECO:0000313" key="6">
    <source>
        <dbReference type="Proteomes" id="UP001589698"/>
    </source>
</evidence>
<dbReference type="Pfam" id="PF00370">
    <property type="entry name" value="FGGY_N"/>
    <property type="match status" value="1"/>
</dbReference>
<protein>
    <submittedName>
        <fullName evidence="5">FGGY family carbohydrate kinase</fullName>
    </submittedName>
</protein>
<keyword evidence="3 5" id="KW-0418">Kinase</keyword>